<dbReference type="InterPro" id="IPR009003">
    <property type="entry name" value="Peptidase_S1_PA"/>
</dbReference>
<dbReference type="GO" id="GO:0004252">
    <property type="term" value="F:serine-type endopeptidase activity"/>
    <property type="evidence" value="ECO:0007669"/>
    <property type="project" value="UniProtKB-EC"/>
</dbReference>
<dbReference type="EC" id="3.4.21.1" evidence="8"/>
<dbReference type="PROSITE" id="PS50240">
    <property type="entry name" value="TRYPSIN_DOM"/>
    <property type="match status" value="1"/>
</dbReference>
<keyword evidence="5 9" id="KW-0378">Hydrolase</keyword>
<evidence type="ECO:0000256" key="5">
    <source>
        <dbReference type="ARBA" id="ARBA00022801"/>
    </source>
</evidence>
<evidence type="ECO:0000256" key="7">
    <source>
        <dbReference type="ARBA" id="ARBA00023157"/>
    </source>
</evidence>
<dbReference type="EMBL" id="KQ434827">
    <property type="protein sequence ID" value="KZC07503.1"/>
    <property type="molecule type" value="Genomic_DNA"/>
</dbReference>
<dbReference type="SUPFAM" id="SSF50494">
    <property type="entry name" value="Trypsin-like serine proteases"/>
    <property type="match status" value="1"/>
</dbReference>
<dbReference type="GO" id="GO:0005576">
    <property type="term" value="C:extracellular region"/>
    <property type="evidence" value="ECO:0007669"/>
    <property type="project" value="UniProtKB-SubCell"/>
</dbReference>
<dbReference type="CDD" id="cd00190">
    <property type="entry name" value="Tryp_SPc"/>
    <property type="match status" value="1"/>
</dbReference>
<evidence type="ECO:0000259" key="10">
    <source>
        <dbReference type="PROSITE" id="PS50240"/>
    </source>
</evidence>
<keyword evidence="12" id="KW-1185">Reference proteome</keyword>
<evidence type="ECO:0000313" key="12">
    <source>
        <dbReference type="Proteomes" id="UP000076502"/>
    </source>
</evidence>
<gene>
    <name evidence="11" type="ORF">WN55_08274</name>
</gene>
<feature type="domain" description="Peptidase S1" evidence="10">
    <location>
        <begin position="122"/>
        <end position="341"/>
    </location>
</feature>
<evidence type="ECO:0000256" key="3">
    <source>
        <dbReference type="ARBA" id="ARBA00022525"/>
    </source>
</evidence>
<dbReference type="PANTHER" id="PTHR24276:SF96">
    <property type="entry name" value="PEPTIDASE S1 DOMAIN-CONTAINING PROTEIN"/>
    <property type="match status" value="1"/>
</dbReference>
<dbReference type="OrthoDB" id="60866at2759"/>
<accession>A0A154P6Q3</accession>
<evidence type="ECO:0000256" key="8">
    <source>
        <dbReference type="ARBA" id="ARBA00044036"/>
    </source>
</evidence>
<keyword evidence="7" id="KW-1015">Disulfide bond</keyword>
<sequence length="341" mass="36354">MARGDYSPNLGYPRDTLNEVAPAVPNVLGDNQSLVLETDTHETNTCIATLNSFDCSIPGLKSHFEIDDTTIGSVIPMMDKIAPFRNLDLVQHQCGAIGCSKESTIETITENLTIGSFPEGQIVGGRDAPVGKFPYQVSLRQNGNHFCGGSIINSRTILTAAHCVAGLRNLKAVTVQVGTNQLKSGGVSYGVEKVDSHPKYNSVTIANDIAVIRLNADIHFTDLIQPIKLATSDVPEGGTVTLSGWGTTRNGGQIPNNLQEIDLHVYSQSKCKLVHWNVQASQVCTFTKSGEGACHGDSGGPLVGGGIQIGIVSFGRPCGIGYPDVFTRVSSFVPWIQSKMN</sequence>
<evidence type="ECO:0000256" key="1">
    <source>
        <dbReference type="ARBA" id="ARBA00004239"/>
    </source>
</evidence>
<dbReference type="PANTHER" id="PTHR24276">
    <property type="entry name" value="POLYSERASE-RELATED"/>
    <property type="match status" value="1"/>
</dbReference>
<proteinExistence type="inferred from homology"/>
<dbReference type="InterPro" id="IPR050430">
    <property type="entry name" value="Peptidase_S1"/>
</dbReference>
<keyword evidence="6 9" id="KW-0720">Serine protease</keyword>
<evidence type="ECO:0000256" key="9">
    <source>
        <dbReference type="RuleBase" id="RU363034"/>
    </source>
</evidence>
<keyword evidence="3" id="KW-0964">Secreted</keyword>
<dbReference type="PRINTS" id="PR00722">
    <property type="entry name" value="CHYMOTRYPSIN"/>
</dbReference>
<dbReference type="GO" id="GO:0016485">
    <property type="term" value="P:protein processing"/>
    <property type="evidence" value="ECO:0007669"/>
    <property type="project" value="UniProtKB-ARBA"/>
</dbReference>
<evidence type="ECO:0000313" key="11">
    <source>
        <dbReference type="EMBL" id="KZC07503.1"/>
    </source>
</evidence>
<reference evidence="11 12" key="1">
    <citation type="submission" date="2015-07" db="EMBL/GenBank/DDBJ databases">
        <title>The genome of Dufourea novaeangliae.</title>
        <authorList>
            <person name="Pan H."/>
            <person name="Kapheim K."/>
        </authorList>
    </citation>
    <scope>NUCLEOTIDE SEQUENCE [LARGE SCALE GENOMIC DNA]</scope>
    <source>
        <strain evidence="11">0120121106</strain>
        <tissue evidence="11">Whole body</tissue>
    </source>
</reference>
<dbReference type="Proteomes" id="UP000076502">
    <property type="component" value="Unassembled WGS sequence"/>
</dbReference>
<dbReference type="Gene3D" id="2.40.10.10">
    <property type="entry name" value="Trypsin-like serine proteases"/>
    <property type="match status" value="2"/>
</dbReference>
<evidence type="ECO:0000256" key="6">
    <source>
        <dbReference type="ARBA" id="ARBA00022825"/>
    </source>
</evidence>
<dbReference type="Pfam" id="PF00089">
    <property type="entry name" value="Trypsin"/>
    <property type="match status" value="1"/>
</dbReference>
<dbReference type="AlphaFoldDB" id="A0A154P6Q3"/>
<dbReference type="STRING" id="178035.A0A154P6Q3"/>
<evidence type="ECO:0000256" key="2">
    <source>
        <dbReference type="ARBA" id="ARBA00007664"/>
    </source>
</evidence>
<evidence type="ECO:0000256" key="4">
    <source>
        <dbReference type="ARBA" id="ARBA00022670"/>
    </source>
</evidence>
<dbReference type="PROSITE" id="PS00135">
    <property type="entry name" value="TRYPSIN_SER"/>
    <property type="match status" value="1"/>
</dbReference>
<name>A0A154P6Q3_DUFNO</name>
<dbReference type="InterPro" id="IPR043504">
    <property type="entry name" value="Peptidase_S1_PA_chymotrypsin"/>
</dbReference>
<dbReference type="FunFam" id="2.40.10.10:FF:000047">
    <property type="entry name" value="Trypsin eta"/>
    <property type="match status" value="1"/>
</dbReference>
<protein>
    <recommendedName>
        <fullName evidence="8">chymotrypsin</fullName>
        <ecNumber evidence="8">3.4.21.1</ecNumber>
    </recommendedName>
</protein>
<comment type="similarity">
    <text evidence="2">Belongs to the peptidase S1 family.</text>
</comment>
<keyword evidence="4 9" id="KW-0645">Protease</keyword>
<comment type="subcellular location">
    <subcellularLocation>
        <location evidence="1">Secreted</location>
        <location evidence="1">Extracellular space</location>
    </subcellularLocation>
</comment>
<dbReference type="InterPro" id="IPR001314">
    <property type="entry name" value="Peptidase_S1A"/>
</dbReference>
<dbReference type="InterPro" id="IPR018114">
    <property type="entry name" value="TRYPSIN_HIS"/>
</dbReference>
<dbReference type="InterPro" id="IPR001254">
    <property type="entry name" value="Trypsin_dom"/>
</dbReference>
<organism evidence="11 12">
    <name type="scientific">Dufourea novaeangliae</name>
    <name type="common">Sweat bee</name>
    <dbReference type="NCBI Taxonomy" id="178035"/>
    <lineage>
        <taxon>Eukaryota</taxon>
        <taxon>Metazoa</taxon>
        <taxon>Ecdysozoa</taxon>
        <taxon>Arthropoda</taxon>
        <taxon>Hexapoda</taxon>
        <taxon>Insecta</taxon>
        <taxon>Pterygota</taxon>
        <taxon>Neoptera</taxon>
        <taxon>Endopterygota</taxon>
        <taxon>Hymenoptera</taxon>
        <taxon>Apocrita</taxon>
        <taxon>Aculeata</taxon>
        <taxon>Apoidea</taxon>
        <taxon>Anthophila</taxon>
        <taxon>Halictidae</taxon>
        <taxon>Rophitinae</taxon>
        <taxon>Dufourea</taxon>
    </lineage>
</organism>
<dbReference type="SMART" id="SM00020">
    <property type="entry name" value="Tryp_SPc"/>
    <property type="match status" value="1"/>
</dbReference>
<dbReference type="InterPro" id="IPR033116">
    <property type="entry name" value="TRYPSIN_SER"/>
</dbReference>
<dbReference type="PROSITE" id="PS00134">
    <property type="entry name" value="TRYPSIN_HIS"/>
    <property type="match status" value="1"/>
</dbReference>